<dbReference type="SUPFAM" id="SSF46689">
    <property type="entry name" value="Homeodomain-like"/>
    <property type="match status" value="2"/>
</dbReference>
<dbReference type="SUPFAM" id="SSF51215">
    <property type="entry name" value="Regulatory protein AraC"/>
    <property type="match status" value="1"/>
</dbReference>
<feature type="domain" description="HTH araC/xylS-type" evidence="4">
    <location>
        <begin position="189"/>
        <end position="287"/>
    </location>
</feature>
<dbReference type="OrthoDB" id="9791615at2"/>
<organism evidence="5 6">
    <name type="scientific">Mobilisporobacter senegalensis</name>
    <dbReference type="NCBI Taxonomy" id="1329262"/>
    <lineage>
        <taxon>Bacteria</taxon>
        <taxon>Bacillati</taxon>
        <taxon>Bacillota</taxon>
        <taxon>Clostridia</taxon>
        <taxon>Lachnospirales</taxon>
        <taxon>Lachnospiraceae</taxon>
        <taxon>Mobilisporobacter</taxon>
    </lineage>
</organism>
<evidence type="ECO:0000313" key="5">
    <source>
        <dbReference type="EMBL" id="ROR29312.1"/>
    </source>
</evidence>
<dbReference type="SMART" id="SM00342">
    <property type="entry name" value="HTH_ARAC"/>
    <property type="match status" value="1"/>
</dbReference>
<name>A0A3N1XVV2_9FIRM</name>
<dbReference type="RefSeq" id="WP_123608754.1">
    <property type="nucleotide sequence ID" value="NZ_RJVG01000003.1"/>
</dbReference>
<keyword evidence="2 5" id="KW-0238">DNA-binding</keyword>
<dbReference type="InterPro" id="IPR009057">
    <property type="entry name" value="Homeodomain-like_sf"/>
</dbReference>
<evidence type="ECO:0000259" key="4">
    <source>
        <dbReference type="PROSITE" id="PS01124"/>
    </source>
</evidence>
<dbReference type="InterPro" id="IPR018062">
    <property type="entry name" value="HTH_AraC-typ_CS"/>
</dbReference>
<dbReference type="Pfam" id="PF02311">
    <property type="entry name" value="AraC_binding"/>
    <property type="match status" value="1"/>
</dbReference>
<dbReference type="Gene3D" id="2.60.120.10">
    <property type="entry name" value="Jelly Rolls"/>
    <property type="match status" value="1"/>
</dbReference>
<comment type="caution">
    <text evidence="5">The sequence shown here is derived from an EMBL/GenBank/DDBJ whole genome shotgun (WGS) entry which is preliminary data.</text>
</comment>
<dbReference type="Pfam" id="PF12833">
    <property type="entry name" value="HTH_18"/>
    <property type="match status" value="1"/>
</dbReference>
<dbReference type="EMBL" id="RJVG01000003">
    <property type="protein sequence ID" value="ROR29312.1"/>
    <property type="molecule type" value="Genomic_DNA"/>
</dbReference>
<dbReference type="Gene3D" id="1.10.10.60">
    <property type="entry name" value="Homeodomain-like"/>
    <property type="match status" value="2"/>
</dbReference>
<dbReference type="InterPro" id="IPR018060">
    <property type="entry name" value="HTH_AraC"/>
</dbReference>
<gene>
    <name evidence="5" type="ORF">EDD66_103248</name>
</gene>
<dbReference type="Proteomes" id="UP000273083">
    <property type="component" value="Unassembled WGS sequence"/>
</dbReference>
<keyword evidence="3" id="KW-0804">Transcription</keyword>
<evidence type="ECO:0000256" key="3">
    <source>
        <dbReference type="ARBA" id="ARBA00023163"/>
    </source>
</evidence>
<dbReference type="PROSITE" id="PS01124">
    <property type="entry name" value="HTH_ARAC_FAMILY_2"/>
    <property type="match status" value="1"/>
</dbReference>
<evidence type="ECO:0000256" key="1">
    <source>
        <dbReference type="ARBA" id="ARBA00023015"/>
    </source>
</evidence>
<keyword evidence="1" id="KW-0805">Transcription regulation</keyword>
<proteinExistence type="predicted"/>
<dbReference type="GO" id="GO:0003700">
    <property type="term" value="F:DNA-binding transcription factor activity"/>
    <property type="evidence" value="ECO:0007669"/>
    <property type="project" value="InterPro"/>
</dbReference>
<evidence type="ECO:0000313" key="6">
    <source>
        <dbReference type="Proteomes" id="UP000273083"/>
    </source>
</evidence>
<keyword evidence="6" id="KW-1185">Reference proteome</keyword>
<evidence type="ECO:0000256" key="2">
    <source>
        <dbReference type="ARBA" id="ARBA00023125"/>
    </source>
</evidence>
<dbReference type="AlphaFoldDB" id="A0A3N1XVV2"/>
<accession>A0A3N1XVV2</accession>
<reference evidence="5 6" key="1">
    <citation type="submission" date="2018-11" db="EMBL/GenBank/DDBJ databases">
        <title>Genomic Encyclopedia of Type Strains, Phase IV (KMG-IV): sequencing the most valuable type-strain genomes for metagenomic binning, comparative biology and taxonomic classification.</title>
        <authorList>
            <person name="Goeker M."/>
        </authorList>
    </citation>
    <scope>NUCLEOTIDE SEQUENCE [LARGE SCALE GENOMIC DNA]</scope>
    <source>
        <strain evidence="5 6">DSM 26537</strain>
    </source>
</reference>
<sequence length="300" mass="35108">MKDINLKEKINHGDVLYPLKIYSHYDPNSNFFVSYHWHEEIELVYVEEGELDIKLNTTTHRGKAGQLFLINSETLHQIIGVTSSVHHAVVFSPNILSFETFDYSQSHYINPILKHDLKLPEIIDMNTDFGREIFTEYKNLLNDYNNREAGWFLNTKASLLRILAILARKDLLISNTILEQEQHKIEMMKLIITYIEKNYSSKITLDDLARCTNLNSQYFCRFFKSIVGKTPIEFVNQYRIDKAATLLQESNNKILNVCYETGFNNVSYFIKKFKEYKGCLPSEFKDIIQKNHLSENDPAE</sequence>
<dbReference type="PANTHER" id="PTHR43280">
    <property type="entry name" value="ARAC-FAMILY TRANSCRIPTIONAL REGULATOR"/>
    <property type="match status" value="1"/>
</dbReference>
<dbReference type="InterPro" id="IPR003313">
    <property type="entry name" value="AraC-bd"/>
</dbReference>
<dbReference type="InterPro" id="IPR037923">
    <property type="entry name" value="HTH-like"/>
</dbReference>
<dbReference type="GO" id="GO:0043565">
    <property type="term" value="F:sequence-specific DNA binding"/>
    <property type="evidence" value="ECO:0007669"/>
    <property type="project" value="InterPro"/>
</dbReference>
<protein>
    <submittedName>
        <fullName evidence="5">AraC-like DNA-binding protein</fullName>
    </submittedName>
</protein>
<dbReference type="PANTHER" id="PTHR43280:SF2">
    <property type="entry name" value="HTH-TYPE TRANSCRIPTIONAL REGULATOR EXSA"/>
    <property type="match status" value="1"/>
</dbReference>
<dbReference type="PROSITE" id="PS00041">
    <property type="entry name" value="HTH_ARAC_FAMILY_1"/>
    <property type="match status" value="1"/>
</dbReference>
<dbReference type="InterPro" id="IPR014710">
    <property type="entry name" value="RmlC-like_jellyroll"/>
</dbReference>